<reference evidence="2" key="1">
    <citation type="submission" date="2013-02" db="EMBL/GenBank/DDBJ databases">
        <authorList>
            <person name="Hughes D."/>
        </authorList>
    </citation>
    <scope>NUCLEOTIDE SEQUENCE</scope>
    <source>
        <strain>Durham</strain>
        <strain evidence="2">NC isolate 2 -- Noor lab</strain>
    </source>
</reference>
<protein>
    <submittedName>
        <fullName evidence="1">Uncharacterized protein</fullName>
    </submittedName>
</protein>
<accession>T1GWJ7</accession>
<organism evidence="1 2">
    <name type="scientific">Megaselia scalaris</name>
    <name type="common">Humpbacked fly</name>
    <name type="synonym">Phora scalaris</name>
    <dbReference type="NCBI Taxonomy" id="36166"/>
    <lineage>
        <taxon>Eukaryota</taxon>
        <taxon>Metazoa</taxon>
        <taxon>Ecdysozoa</taxon>
        <taxon>Arthropoda</taxon>
        <taxon>Hexapoda</taxon>
        <taxon>Insecta</taxon>
        <taxon>Pterygota</taxon>
        <taxon>Neoptera</taxon>
        <taxon>Endopterygota</taxon>
        <taxon>Diptera</taxon>
        <taxon>Brachycera</taxon>
        <taxon>Muscomorpha</taxon>
        <taxon>Platypezoidea</taxon>
        <taxon>Phoridae</taxon>
        <taxon>Megaseliini</taxon>
        <taxon>Megaselia</taxon>
    </lineage>
</organism>
<name>T1GWJ7_MEGSC</name>
<keyword evidence="2" id="KW-1185">Reference proteome</keyword>
<proteinExistence type="predicted"/>
<sequence length="135" mass="15323">MRLKKDAIAQKLFVTSIAESFFDFKKSPEDGIAMPISKIKKIAKQLHDAGEAMSENMAITKILGIDTQDRTDTEEFHVKTLYGRSSHLGIKPEEMSGALAVKSTEKQIKCHFCKKFSQKEWFSSRFQGPNYDSSR</sequence>
<dbReference type="AlphaFoldDB" id="T1GWJ7"/>
<evidence type="ECO:0000313" key="2">
    <source>
        <dbReference type="Proteomes" id="UP000015102"/>
    </source>
</evidence>
<dbReference type="HOGENOM" id="CLU_1888149_0_0_1"/>
<dbReference type="Proteomes" id="UP000015102">
    <property type="component" value="Unassembled WGS sequence"/>
</dbReference>
<reference evidence="1" key="2">
    <citation type="submission" date="2015-06" db="UniProtKB">
        <authorList>
            <consortium name="EnsemblMetazoa"/>
        </authorList>
    </citation>
    <scope>IDENTIFICATION</scope>
</reference>
<evidence type="ECO:0000313" key="1">
    <source>
        <dbReference type="EnsemblMetazoa" id="MESCA008174-PA"/>
    </source>
</evidence>
<dbReference type="EMBL" id="CAQQ02175669">
    <property type="status" value="NOT_ANNOTATED_CDS"/>
    <property type="molecule type" value="Genomic_DNA"/>
</dbReference>
<dbReference type="EnsemblMetazoa" id="MESCA008174-RA">
    <property type="protein sequence ID" value="MESCA008174-PA"/>
    <property type="gene ID" value="MESCA008174"/>
</dbReference>